<dbReference type="Proteomes" id="UP001165060">
    <property type="component" value="Unassembled WGS sequence"/>
</dbReference>
<dbReference type="PANTHER" id="PTHR32194">
    <property type="entry name" value="METALLOPROTEASE TLDD"/>
    <property type="match status" value="1"/>
</dbReference>
<reference evidence="6 7" key="1">
    <citation type="journal article" date="2023" name="Commun. Biol.">
        <title>Genome analysis of Parmales, the sister group of diatoms, reveals the evolutionary specialization of diatoms from phago-mixotrophs to photoautotrophs.</title>
        <authorList>
            <person name="Ban H."/>
            <person name="Sato S."/>
            <person name="Yoshikawa S."/>
            <person name="Yamada K."/>
            <person name="Nakamura Y."/>
            <person name="Ichinomiya M."/>
            <person name="Sato N."/>
            <person name="Blanc-Mathieu R."/>
            <person name="Endo H."/>
            <person name="Kuwata A."/>
            <person name="Ogata H."/>
        </authorList>
    </citation>
    <scope>NUCLEOTIDE SEQUENCE [LARGE SCALE GENOMIC DNA]</scope>
</reference>
<evidence type="ECO:0008006" key="8">
    <source>
        <dbReference type="Google" id="ProtNLM"/>
    </source>
</evidence>
<evidence type="ECO:0000256" key="2">
    <source>
        <dbReference type="ARBA" id="ARBA00022670"/>
    </source>
</evidence>
<dbReference type="InterPro" id="IPR001353">
    <property type="entry name" value="Proteasome_sua/b"/>
</dbReference>
<organism evidence="6 7">
    <name type="scientific">Tetraparma gracilis</name>
    <dbReference type="NCBI Taxonomy" id="2962635"/>
    <lineage>
        <taxon>Eukaryota</taxon>
        <taxon>Sar</taxon>
        <taxon>Stramenopiles</taxon>
        <taxon>Ochrophyta</taxon>
        <taxon>Bolidophyceae</taxon>
        <taxon>Parmales</taxon>
        <taxon>Triparmaceae</taxon>
        <taxon>Tetraparma</taxon>
    </lineage>
</organism>
<comment type="similarity">
    <text evidence="1">Belongs to the peptidase T1B family. HslV subfamily.</text>
</comment>
<dbReference type="Gene3D" id="3.60.20.10">
    <property type="entry name" value="Glutamine Phosphoribosylpyrophosphate, subunit 1, domain 1"/>
    <property type="match status" value="1"/>
</dbReference>
<feature type="compositionally biased region" description="Basic and acidic residues" evidence="5">
    <location>
        <begin position="222"/>
        <end position="232"/>
    </location>
</feature>
<dbReference type="Pfam" id="PF00227">
    <property type="entry name" value="Proteasome"/>
    <property type="match status" value="1"/>
</dbReference>
<dbReference type="PROSITE" id="PS51476">
    <property type="entry name" value="PROTEASOME_BETA_2"/>
    <property type="match status" value="1"/>
</dbReference>
<feature type="region of interest" description="Disordered" evidence="5">
    <location>
        <begin position="212"/>
        <end position="243"/>
    </location>
</feature>
<dbReference type="InterPro" id="IPR023333">
    <property type="entry name" value="Proteasome_suB-type"/>
</dbReference>
<keyword evidence="3" id="KW-0888">Threonine protease</keyword>
<accession>A0ABQ6N6A3</accession>
<dbReference type="SUPFAM" id="SSF56235">
    <property type="entry name" value="N-terminal nucleophile aminohydrolases (Ntn hydrolases)"/>
    <property type="match status" value="1"/>
</dbReference>
<dbReference type="PANTHER" id="PTHR32194:SF7">
    <property type="entry name" value="ATP-DEPENDENT PROTEASE SUBUNIT HSLV"/>
    <property type="match status" value="1"/>
</dbReference>
<evidence type="ECO:0000256" key="1">
    <source>
        <dbReference type="ARBA" id="ARBA00006053"/>
    </source>
</evidence>
<evidence type="ECO:0000256" key="4">
    <source>
        <dbReference type="ARBA" id="ARBA00022801"/>
    </source>
</evidence>
<comment type="caution">
    <text evidence="6">The sequence shown here is derived from an EMBL/GenBank/DDBJ whole genome shotgun (WGS) entry which is preliminary data.</text>
</comment>
<dbReference type="InterPro" id="IPR029055">
    <property type="entry name" value="Ntn_hydrolases_N"/>
</dbReference>
<feature type="compositionally biased region" description="Basic residues" evidence="5">
    <location>
        <begin position="233"/>
        <end position="243"/>
    </location>
</feature>
<evidence type="ECO:0000313" key="6">
    <source>
        <dbReference type="EMBL" id="GMI41652.1"/>
    </source>
</evidence>
<evidence type="ECO:0000256" key="5">
    <source>
        <dbReference type="SAM" id="MobiDB-lite"/>
    </source>
</evidence>
<evidence type="ECO:0000256" key="3">
    <source>
        <dbReference type="ARBA" id="ARBA00022698"/>
    </source>
</evidence>
<dbReference type="EMBL" id="BRYB01002233">
    <property type="protein sequence ID" value="GMI41652.1"/>
    <property type="molecule type" value="Genomic_DNA"/>
</dbReference>
<keyword evidence="4" id="KW-0378">Hydrolase</keyword>
<name>A0ABQ6N6A3_9STRA</name>
<dbReference type="NCBIfam" id="TIGR03692">
    <property type="entry name" value="ATP_dep_HslV"/>
    <property type="match status" value="1"/>
</dbReference>
<gene>
    <name evidence="6" type="ORF">TeGR_g1720</name>
</gene>
<dbReference type="NCBIfam" id="NF003964">
    <property type="entry name" value="PRK05456.1"/>
    <property type="match status" value="1"/>
</dbReference>
<sequence length="243" mass="26006">MFSSLLRSSRPLSAPLRRAVSGSGAHDPNKMYGTTILVVKRGDEVCMIGDGQVSLGNTVIKGNALKVRRLPKAKGIVTGFAGSTADAFTLLERLEAKVEEFDGQGITRPCVELAKAWRSDKYLRRLEAVLLVADKDSVYELTGNGDVLGATREHGAEIMAVGSGGNYALAAAKALATVEGLSAREIGERSMKIAGDLCVFTNHNFTVEMIDCKEEEEEEEGGKEGGGEEGEKKKGKKGKKEEK</sequence>
<protein>
    <recommendedName>
        <fullName evidence="8">ATP-dependent protease subunit HslV</fullName>
    </recommendedName>
</protein>
<keyword evidence="7" id="KW-1185">Reference proteome</keyword>
<proteinExistence type="inferred from homology"/>
<dbReference type="InterPro" id="IPR022281">
    <property type="entry name" value="ATP-dep_Prtase_HsIV_su"/>
</dbReference>
<keyword evidence="2" id="KW-0645">Protease</keyword>
<evidence type="ECO:0000313" key="7">
    <source>
        <dbReference type="Proteomes" id="UP001165060"/>
    </source>
</evidence>